<dbReference type="PDB" id="9BAB">
    <property type="method" value="EM"/>
    <property type="resolution" value="3.50 A"/>
    <property type="chains" value="z=32-178"/>
</dbReference>
<gene>
    <name evidence="1" type="ORF">DSY37_03180</name>
</gene>
<comment type="caution">
    <text evidence="1">The sequence shown here is derived from an EMBL/GenBank/DDBJ whole genome shotgun (WGS) entry which is preliminary data.</text>
</comment>
<proteinExistence type="evidence at protein level"/>
<accession>A0ACD6BAJ4</accession>
<dbReference type="PDB" id="9BAC">
    <property type="method" value="EM"/>
    <property type="resolution" value="3.40 A"/>
    <property type="chains" value="z=32-178"/>
</dbReference>
<evidence type="ECO:0007829" key="3">
    <source>
        <dbReference type="PDB" id="9BAC"/>
    </source>
</evidence>
<organism evidence="1">
    <name type="scientific">Hyperthermus sp</name>
    <dbReference type="NCBI Taxonomy" id="1970083"/>
    <lineage>
        <taxon>Archaea</taxon>
        <taxon>Thermoproteota</taxon>
        <taxon>Thermoprotei</taxon>
        <taxon>Desulfurococcales</taxon>
        <taxon>Pyrodictiaceae</taxon>
        <taxon>Hyperthermus</taxon>
    </lineage>
</organism>
<name>A0ACD6BAJ4_9CREN</name>
<sequence>MKKSSSGAGSLAPLAALAASAIALALFTGYASVTSDRTYYGYGDVSVKNEPVNVVVSPFSFPGANASLSSGGQGVFKKPDWIRVVNQSDVENVKLEIDWVNANQAANYFDYARILVTGPNGQVKGYLSLQHGKAWITLDAEELREGAVLGAVMYYEVKEGVLASRLPLVFKVRVVETG</sequence>
<protein>
    <submittedName>
        <fullName evidence="1">Uncharacterized protein</fullName>
    </submittedName>
</protein>
<dbReference type="EMBL" id="QNYQ01000028">
    <property type="protein sequence ID" value="RUM47266.1"/>
    <property type="molecule type" value="Genomic_DNA"/>
</dbReference>
<reference evidence="1" key="1">
    <citation type="submission" date="2018-06" db="EMBL/GenBank/DDBJ databases">
        <title>Combined omics and stable isotope probing to characterize newly discovered Mariana Back-Arc vent microbial communities.</title>
        <authorList>
            <person name="Trembath-Reichert E."/>
            <person name="Huber J.A."/>
        </authorList>
    </citation>
    <scope>NUCLEOTIDE SEQUENCE</scope>
    <source>
        <strain evidence="1">MAG 130</strain>
    </source>
</reference>
<evidence type="ECO:0007829" key="2">
    <source>
        <dbReference type="PDB" id="9BAB"/>
    </source>
</evidence>
<accession>A0A432R7L7</accession>
<keyword evidence="2 3" id="KW-0002">3D-structure</keyword>
<evidence type="ECO:0000313" key="1">
    <source>
        <dbReference type="EMBL" id="RUM47266.1"/>
    </source>
</evidence>